<keyword evidence="1" id="KW-0472">Membrane</keyword>
<proteinExistence type="predicted"/>
<dbReference type="Gene3D" id="2.60.40.10">
    <property type="entry name" value="Immunoglobulins"/>
    <property type="match status" value="1"/>
</dbReference>
<dbReference type="RefSeq" id="WP_266088632.1">
    <property type="nucleotide sequence ID" value="NZ_RKLV01000014.1"/>
</dbReference>
<evidence type="ECO:0000256" key="1">
    <source>
        <dbReference type="SAM" id="Phobius"/>
    </source>
</evidence>
<dbReference type="AlphaFoldDB" id="A0A9Q4C6P4"/>
<feature type="transmembrane region" description="Helical" evidence="1">
    <location>
        <begin position="522"/>
        <end position="541"/>
    </location>
</feature>
<protein>
    <recommendedName>
        <fullName evidence="4">Sialidase</fullName>
    </recommendedName>
</protein>
<organism evidence="2 3">
    <name type="scientific">Halorutilus salinus</name>
    <dbReference type="NCBI Taxonomy" id="2487751"/>
    <lineage>
        <taxon>Archaea</taxon>
        <taxon>Methanobacteriati</taxon>
        <taxon>Methanobacteriota</taxon>
        <taxon>Stenosarchaea group</taxon>
        <taxon>Halobacteria</taxon>
        <taxon>Halorutilales</taxon>
        <taxon>Halorutilaceae</taxon>
        <taxon>Halorutilus</taxon>
    </lineage>
</organism>
<keyword evidence="1" id="KW-0812">Transmembrane</keyword>
<comment type="caution">
    <text evidence="2">The sequence shown here is derived from an EMBL/GenBank/DDBJ whole genome shotgun (WGS) entry which is preliminary data.</text>
</comment>
<keyword evidence="3" id="KW-1185">Reference proteome</keyword>
<dbReference type="EMBL" id="RKLV01000014">
    <property type="protein sequence ID" value="MCX2819929.1"/>
    <property type="molecule type" value="Genomic_DNA"/>
</dbReference>
<evidence type="ECO:0000313" key="3">
    <source>
        <dbReference type="Proteomes" id="UP001149411"/>
    </source>
</evidence>
<gene>
    <name evidence="2" type="ORF">EGH25_11260</name>
</gene>
<dbReference type="PANTHER" id="PTHR35902">
    <property type="entry name" value="S-LAYER DOMAIN-LIKE PROTEIN-RELATED"/>
    <property type="match status" value="1"/>
</dbReference>
<accession>A0A9Q4C6P4</accession>
<sequence>MNNRLVLASLLVMSLFVLPAVSAQSISQGTDTAQVTGNPEIELAASDNRIQTGTTQTVTVQVANSGDITRAGPSDLERRVTTARNVRFEIDNSRLPDGLEIRSGPVLVGSVPEGGAEPIRFTFDISDELDAGTYRVPVTVSYDYTRLAERTSGGQTRYSDFSTDEVEYVTLVVEDDARFSVEAVRSEVIAGDSADYVLRVENTGVKTARNPRVTLTADETGVFFGGLETRQPTKTVSIADSLASGEATRVSVTAGAGSDVTSASYPVDATVRYESPGGVTHESPATTVSLAVGNEQGFGVSQVESGLRVAEDGDLTGVIRNKGPRNVSNAVVVFDPETDNVNPRRTEYAVGNLSVGESAGFSYRVAVNGEADGGPRRSSVFVEYRDVEDDRRTSQPVDVLYEVAPERDEFDLRSDISIPAGSSTVAEIEVTNVKGETLRNIQARMFTDDPLDNGGDESYVQSLEPGETTTVSFDLSVSGGATPKTYAATVDFRYEDSQNESQISDTYRVPVEATASSGGGGGGLPVLPVVIVLGVAGVAWWKRDAVRDLIGR</sequence>
<dbReference type="PANTHER" id="PTHR35902:SF3">
    <property type="entry name" value="NPCBM-ASSOCIATED, NEW3 DOMAIN OF ALPHA-GALACTOSIDASE"/>
    <property type="match status" value="1"/>
</dbReference>
<name>A0A9Q4C6P4_9EURY</name>
<dbReference type="Proteomes" id="UP001149411">
    <property type="component" value="Unassembled WGS sequence"/>
</dbReference>
<evidence type="ECO:0000313" key="2">
    <source>
        <dbReference type="EMBL" id="MCX2819929.1"/>
    </source>
</evidence>
<keyword evidence="1" id="KW-1133">Transmembrane helix</keyword>
<evidence type="ECO:0008006" key="4">
    <source>
        <dbReference type="Google" id="ProtNLM"/>
    </source>
</evidence>
<dbReference type="InterPro" id="IPR013783">
    <property type="entry name" value="Ig-like_fold"/>
</dbReference>
<reference evidence="2" key="1">
    <citation type="submission" date="2022-09" db="EMBL/GenBank/DDBJ databases">
        <title>Haloadaptaus new haloarchaeum isolated from saline soil.</title>
        <authorList>
            <person name="Duran-Viseras A."/>
            <person name="Sanchez-Porro C."/>
            <person name="Ventosa A."/>
        </authorList>
    </citation>
    <scope>NUCLEOTIDE SEQUENCE</scope>
    <source>
        <strain evidence="2">F3-133</strain>
    </source>
</reference>